<comment type="similarity">
    <text evidence="1">Belongs to the iron/ascorbate-dependent oxidoreductase family.</text>
</comment>
<evidence type="ECO:0000259" key="3">
    <source>
        <dbReference type="PROSITE" id="PS51471"/>
    </source>
</evidence>
<feature type="compositionally biased region" description="Basic and acidic residues" evidence="2">
    <location>
        <begin position="346"/>
        <end position="355"/>
    </location>
</feature>
<organism evidence="4 5">
    <name type="scientific">Postia placenta MAD-698-R-SB12</name>
    <dbReference type="NCBI Taxonomy" id="670580"/>
    <lineage>
        <taxon>Eukaryota</taxon>
        <taxon>Fungi</taxon>
        <taxon>Dikarya</taxon>
        <taxon>Basidiomycota</taxon>
        <taxon>Agaricomycotina</taxon>
        <taxon>Agaricomycetes</taxon>
        <taxon>Polyporales</taxon>
        <taxon>Adustoporiaceae</taxon>
        <taxon>Rhodonia</taxon>
    </lineage>
</organism>
<evidence type="ECO:0000256" key="2">
    <source>
        <dbReference type="SAM" id="MobiDB-lite"/>
    </source>
</evidence>
<dbReference type="Pfam" id="PF03171">
    <property type="entry name" value="2OG-FeII_Oxy"/>
    <property type="match status" value="1"/>
</dbReference>
<keyword evidence="1" id="KW-0479">Metal-binding</keyword>
<accession>A0A1X6MMM4</accession>
<keyword evidence="5" id="KW-1185">Reference proteome</keyword>
<dbReference type="RefSeq" id="XP_024334458.1">
    <property type="nucleotide sequence ID" value="XM_024481370.1"/>
</dbReference>
<keyword evidence="1" id="KW-0408">Iron</keyword>
<dbReference type="Proteomes" id="UP000194127">
    <property type="component" value="Unassembled WGS sequence"/>
</dbReference>
<gene>
    <name evidence="4" type="ORF">POSPLADRAFT_1061347</name>
</gene>
<dbReference type="SUPFAM" id="SSF51197">
    <property type="entry name" value="Clavaminate synthase-like"/>
    <property type="match status" value="1"/>
</dbReference>
<dbReference type="GO" id="GO:0016491">
    <property type="term" value="F:oxidoreductase activity"/>
    <property type="evidence" value="ECO:0007669"/>
    <property type="project" value="UniProtKB-KW"/>
</dbReference>
<dbReference type="Pfam" id="PF14226">
    <property type="entry name" value="DIOX_N"/>
    <property type="match status" value="1"/>
</dbReference>
<protein>
    <recommendedName>
        <fullName evidence="3">Fe2OG dioxygenase domain-containing protein</fullName>
    </recommendedName>
</protein>
<feature type="region of interest" description="Disordered" evidence="2">
    <location>
        <begin position="335"/>
        <end position="355"/>
    </location>
</feature>
<dbReference type="EMBL" id="KZ110607">
    <property type="protein sequence ID" value="OSX57664.1"/>
    <property type="molecule type" value="Genomic_DNA"/>
</dbReference>
<evidence type="ECO:0000313" key="4">
    <source>
        <dbReference type="EMBL" id="OSX57664.1"/>
    </source>
</evidence>
<sequence>MPGITTFLPFPEDVPTHPLLVVDYEQIRAGKEEEIDTLWEAATKLGFWYLKNHGADELVEDMFEMGAETMALPMEEKMKYEQGDGGLSCGYKKAGANATDETGALDTVEFINIAKDDALAWPQIAHRTYPSTVNARMDSTIKPFVRKSIEINNTLLSVLNDRLGLPKGALAKRHLLEEYSAGEARCIKSPPMPAGSPESKAAIGAHTDFGSLSFLHNRLGGLQVMVPGTQTWQYVKPLPGHAICNLGDAMSVFSGGILKSNLHRVVAPPKEQAKLLRWSLVFFTRPGDSVTLRALTDESPLIAKAVAETPERNFETGATAREWFTRRCKNQRIKNRAGPETWRASRGMEHKPDVA</sequence>
<dbReference type="STRING" id="670580.A0A1X6MMM4"/>
<dbReference type="OrthoDB" id="406156at2759"/>
<dbReference type="InterPro" id="IPR044861">
    <property type="entry name" value="IPNS-like_FE2OG_OXY"/>
</dbReference>
<dbReference type="Gene3D" id="2.60.120.330">
    <property type="entry name" value="B-lactam Antibiotic, Isopenicillin N Synthase, Chain"/>
    <property type="match status" value="1"/>
</dbReference>
<dbReference type="InterPro" id="IPR027443">
    <property type="entry name" value="IPNS-like_sf"/>
</dbReference>
<dbReference type="InterPro" id="IPR026992">
    <property type="entry name" value="DIOX_N"/>
</dbReference>
<dbReference type="PANTHER" id="PTHR47990">
    <property type="entry name" value="2-OXOGLUTARATE (2OG) AND FE(II)-DEPENDENT OXYGENASE SUPERFAMILY PROTEIN-RELATED"/>
    <property type="match status" value="1"/>
</dbReference>
<dbReference type="GeneID" id="36326320"/>
<dbReference type="GO" id="GO:0046872">
    <property type="term" value="F:metal ion binding"/>
    <property type="evidence" value="ECO:0007669"/>
    <property type="project" value="UniProtKB-KW"/>
</dbReference>
<feature type="domain" description="Fe2OG dioxygenase" evidence="3">
    <location>
        <begin position="180"/>
        <end position="286"/>
    </location>
</feature>
<dbReference type="AlphaFoldDB" id="A0A1X6MMM4"/>
<proteinExistence type="inferred from homology"/>
<evidence type="ECO:0000256" key="1">
    <source>
        <dbReference type="RuleBase" id="RU003682"/>
    </source>
</evidence>
<evidence type="ECO:0000313" key="5">
    <source>
        <dbReference type="Proteomes" id="UP000194127"/>
    </source>
</evidence>
<dbReference type="PROSITE" id="PS51471">
    <property type="entry name" value="FE2OG_OXY"/>
    <property type="match status" value="1"/>
</dbReference>
<reference evidence="4 5" key="1">
    <citation type="submission" date="2017-04" db="EMBL/GenBank/DDBJ databases">
        <title>Genome Sequence of the Model Brown-Rot Fungus Postia placenta SB12.</title>
        <authorList>
            <consortium name="DOE Joint Genome Institute"/>
            <person name="Gaskell J."/>
            <person name="Kersten P."/>
            <person name="Larrondo L.F."/>
            <person name="Canessa P."/>
            <person name="Martinez D."/>
            <person name="Hibbett D."/>
            <person name="Schmoll M."/>
            <person name="Kubicek C.P."/>
            <person name="Martinez A.T."/>
            <person name="Yadav J."/>
            <person name="Master E."/>
            <person name="Magnuson J.K."/>
            <person name="James T."/>
            <person name="Yaver D."/>
            <person name="Berka R."/>
            <person name="Labutti K."/>
            <person name="Lipzen A."/>
            <person name="Aerts A."/>
            <person name="Barry K."/>
            <person name="Henrissat B."/>
            <person name="Blanchette R."/>
            <person name="Grigoriev I."/>
            <person name="Cullen D."/>
        </authorList>
    </citation>
    <scope>NUCLEOTIDE SEQUENCE [LARGE SCALE GENOMIC DNA]</scope>
    <source>
        <strain evidence="4 5">MAD-698-R-SB12</strain>
    </source>
</reference>
<keyword evidence="1" id="KW-0560">Oxidoreductase</keyword>
<name>A0A1X6MMM4_9APHY</name>
<dbReference type="InterPro" id="IPR005123">
    <property type="entry name" value="Oxoglu/Fe-dep_dioxygenase_dom"/>
</dbReference>
<dbReference type="InterPro" id="IPR050231">
    <property type="entry name" value="Iron_ascorbate_oxido_reductase"/>
</dbReference>